<protein>
    <submittedName>
        <fullName evidence="1">Uncharacterized protein</fullName>
    </submittedName>
</protein>
<reference evidence="2" key="1">
    <citation type="submission" date="2012-11" db="EMBL/GenBank/DDBJ databases">
        <authorList>
            <person name="Lucero-Rivera Y.E."/>
            <person name="Tovar-Ramirez D."/>
        </authorList>
    </citation>
    <scope>NUCLEOTIDE SEQUENCE [LARGE SCALE GENOMIC DNA]</scope>
    <source>
        <strain evidence="2">Araruama</strain>
    </source>
</reference>
<dbReference type="EMBL" id="ATBP01002370">
    <property type="protein sequence ID" value="ETR65935.1"/>
    <property type="molecule type" value="Genomic_DNA"/>
</dbReference>
<dbReference type="AlphaFoldDB" id="A0A1V1NTN5"/>
<dbReference type="Proteomes" id="UP000189670">
    <property type="component" value="Unassembled WGS sequence"/>
</dbReference>
<gene>
    <name evidence="1" type="ORF">OMM_05866</name>
</gene>
<accession>A0A1V1NTN5</accession>
<comment type="caution">
    <text evidence="1">The sequence shown here is derived from an EMBL/GenBank/DDBJ whole genome shotgun (WGS) entry which is preliminary data.</text>
</comment>
<dbReference type="Gene3D" id="1.25.40.10">
    <property type="entry name" value="Tetratricopeptide repeat domain"/>
    <property type="match status" value="1"/>
</dbReference>
<organism evidence="1 2">
    <name type="scientific">Candidatus Magnetoglobus multicellularis str. Araruama</name>
    <dbReference type="NCBI Taxonomy" id="890399"/>
    <lineage>
        <taxon>Bacteria</taxon>
        <taxon>Pseudomonadati</taxon>
        <taxon>Thermodesulfobacteriota</taxon>
        <taxon>Desulfobacteria</taxon>
        <taxon>Desulfobacterales</taxon>
        <taxon>Desulfobacteraceae</taxon>
        <taxon>Candidatus Magnetoglobus</taxon>
    </lineage>
</organism>
<name>A0A1V1NTN5_9BACT</name>
<dbReference type="InterPro" id="IPR011990">
    <property type="entry name" value="TPR-like_helical_dom_sf"/>
</dbReference>
<sequence>MKKRQLFIIFILLFCTGCPAPYRHLYKEGVRYCVTDGLFKSRWEDYYERAMSCYSGGFYNEALIDIDKAIAIRKHEKDERMVRTHGMHYIDCFVNRDKGLILYALKQYDKAKNQLEVSIQHEPSDKAFHYLDLTRKELIDKSSKSQPVIHLEMPETKQTVFRTNAFPLIVSGYAIDQDYIESIIIHKKPVFIECSQKKIEFNVPLHLKEGHHNIRLIARNLHQMSSEKIISVHIDRSGPMVYINKCDHGICGKVIDSLPHMNLF</sequence>
<proteinExistence type="predicted"/>
<evidence type="ECO:0000313" key="2">
    <source>
        <dbReference type="Proteomes" id="UP000189670"/>
    </source>
</evidence>
<evidence type="ECO:0000313" key="1">
    <source>
        <dbReference type="EMBL" id="ETR65935.1"/>
    </source>
</evidence>
<dbReference type="SUPFAM" id="SSF48452">
    <property type="entry name" value="TPR-like"/>
    <property type="match status" value="1"/>
</dbReference>